<dbReference type="PANTHER" id="PTHR10696">
    <property type="entry name" value="GAMMA-BUTYROBETAINE HYDROXYLASE-RELATED"/>
    <property type="match status" value="1"/>
</dbReference>
<dbReference type="PANTHER" id="PTHR10696:SF43">
    <property type="entry name" value="TAUD_TFDA-LIKE DOMAIN-CONTAINING PROTEIN-RELATED"/>
    <property type="match status" value="1"/>
</dbReference>
<keyword evidence="3" id="KW-1185">Reference proteome</keyword>
<dbReference type="SUPFAM" id="SSF51197">
    <property type="entry name" value="Clavaminate synthase-like"/>
    <property type="match status" value="2"/>
</dbReference>
<dbReference type="InterPro" id="IPR050411">
    <property type="entry name" value="AlphaKG_dependent_hydroxylases"/>
</dbReference>
<evidence type="ECO:0000256" key="1">
    <source>
        <dbReference type="ARBA" id="ARBA00023002"/>
    </source>
</evidence>
<accession>A0AAD8P6X7</accession>
<proteinExistence type="predicted"/>
<dbReference type="GO" id="GO:0016491">
    <property type="term" value="F:oxidoreductase activity"/>
    <property type="evidence" value="ECO:0007669"/>
    <property type="project" value="UniProtKB-KW"/>
</dbReference>
<name>A0AAD8P6X7_TARER</name>
<dbReference type="EMBL" id="JAUHHV010000002">
    <property type="protein sequence ID" value="KAK1434161.1"/>
    <property type="molecule type" value="Genomic_DNA"/>
</dbReference>
<dbReference type="Proteomes" id="UP001229421">
    <property type="component" value="Unassembled WGS sequence"/>
</dbReference>
<evidence type="ECO:0000313" key="3">
    <source>
        <dbReference type="Proteomes" id="UP001229421"/>
    </source>
</evidence>
<reference evidence="2" key="1">
    <citation type="journal article" date="2023" name="bioRxiv">
        <title>Improved chromosome-level genome assembly for marigold (Tagetes erecta).</title>
        <authorList>
            <person name="Jiang F."/>
            <person name="Yuan L."/>
            <person name="Wang S."/>
            <person name="Wang H."/>
            <person name="Xu D."/>
            <person name="Wang A."/>
            <person name="Fan W."/>
        </authorList>
    </citation>
    <scope>NUCLEOTIDE SEQUENCE</scope>
    <source>
        <strain evidence="2">WSJ</strain>
        <tissue evidence="2">Leaf</tissue>
    </source>
</reference>
<evidence type="ECO:0000313" key="2">
    <source>
        <dbReference type="EMBL" id="KAK1434161.1"/>
    </source>
</evidence>
<protein>
    <submittedName>
        <fullName evidence="2">Uncharacterized protein</fullName>
    </submittedName>
</protein>
<dbReference type="InterPro" id="IPR042098">
    <property type="entry name" value="TauD-like_sf"/>
</dbReference>
<dbReference type="Gene3D" id="3.60.130.10">
    <property type="entry name" value="Clavaminate synthase-like"/>
    <property type="match status" value="2"/>
</dbReference>
<dbReference type="AlphaFoldDB" id="A0AAD8P6X7"/>
<organism evidence="2 3">
    <name type="scientific">Tagetes erecta</name>
    <name type="common">African marigold</name>
    <dbReference type="NCBI Taxonomy" id="13708"/>
    <lineage>
        <taxon>Eukaryota</taxon>
        <taxon>Viridiplantae</taxon>
        <taxon>Streptophyta</taxon>
        <taxon>Embryophyta</taxon>
        <taxon>Tracheophyta</taxon>
        <taxon>Spermatophyta</taxon>
        <taxon>Magnoliopsida</taxon>
        <taxon>eudicotyledons</taxon>
        <taxon>Gunneridae</taxon>
        <taxon>Pentapetalae</taxon>
        <taxon>asterids</taxon>
        <taxon>campanulids</taxon>
        <taxon>Asterales</taxon>
        <taxon>Asteraceae</taxon>
        <taxon>Asteroideae</taxon>
        <taxon>Heliantheae alliance</taxon>
        <taxon>Tageteae</taxon>
        <taxon>Tagetes</taxon>
    </lineage>
</organism>
<sequence>MFDHRAAKLGTKLEWIDNGVRTITGPLQAIRFDKTSGRKTWFNNLTGPVNGEGKIYDKGISIELGNGEVVPNEAMIDCLKILEEECVSIPWKKGDIMLVNNLTNLDFPSKLFFYCEEEPGKGGETAIVLSHVIHEKICKSHPELVAKLENHGVTYITIAGDEDRSSAIGGISWKSAYLTDDKNIAEERAAKLGAKLEWMGNAVKIISGPRQAIRFNEKTQRKTWFLNHGFVPMKSNTSDHGQYFEL</sequence>
<keyword evidence="1" id="KW-0560">Oxidoreductase</keyword>
<gene>
    <name evidence="2" type="ORF">QVD17_11079</name>
</gene>
<comment type="caution">
    <text evidence="2">The sequence shown here is derived from an EMBL/GenBank/DDBJ whole genome shotgun (WGS) entry which is preliminary data.</text>
</comment>